<accession>A0A378UJC5</accession>
<dbReference type="InterPro" id="IPR026928">
    <property type="entry name" value="FAX/IsoI-like"/>
</dbReference>
<dbReference type="SFLD" id="SFLDS00019">
    <property type="entry name" value="Glutathione_Transferase_(cytos"/>
    <property type="match status" value="1"/>
</dbReference>
<dbReference type="EMBL" id="UGQS01000002">
    <property type="protein sequence ID" value="STZ77437.1"/>
    <property type="molecule type" value="Genomic_DNA"/>
</dbReference>
<dbReference type="SUPFAM" id="SSF47616">
    <property type="entry name" value="GST C-terminal domain-like"/>
    <property type="match status" value="1"/>
</dbReference>
<dbReference type="RefSeq" id="WP_066078126.1">
    <property type="nucleotide sequence ID" value="NZ_CP181246.1"/>
</dbReference>
<dbReference type="PANTHER" id="PTHR12289:SF41">
    <property type="entry name" value="FAILED AXON CONNECTIONS-RELATED"/>
    <property type="match status" value="1"/>
</dbReference>
<dbReference type="SFLD" id="SFLDG01200">
    <property type="entry name" value="SUF1.1"/>
    <property type="match status" value="1"/>
</dbReference>
<dbReference type="InterPro" id="IPR004045">
    <property type="entry name" value="Glutathione_S-Trfase_N"/>
</dbReference>
<keyword evidence="3" id="KW-1185">Reference proteome</keyword>
<organism evidence="2 3">
    <name type="scientific">Bergeriella denitrificans</name>
    <name type="common">Neisseria denitrificans</name>
    <dbReference type="NCBI Taxonomy" id="494"/>
    <lineage>
        <taxon>Bacteria</taxon>
        <taxon>Pseudomonadati</taxon>
        <taxon>Pseudomonadota</taxon>
        <taxon>Betaproteobacteria</taxon>
        <taxon>Neisseriales</taxon>
        <taxon>Neisseriaceae</taxon>
        <taxon>Bergeriella</taxon>
    </lineage>
</organism>
<dbReference type="Pfam" id="PF17172">
    <property type="entry name" value="GST_N_4"/>
    <property type="match status" value="1"/>
</dbReference>
<proteinExistence type="predicted"/>
<reference evidence="2 3" key="1">
    <citation type="submission" date="2018-06" db="EMBL/GenBank/DDBJ databases">
        <authorList>
            <consortium name="Pathogen Informatics"/>
            <person name="Doyle S."/>
        </authorList>
    </citation>
    <scope>NUCLEOTIDE SEQUENCE [LARGE SCALE GENOMIC DNA]</scope>
    <source>
        <strain evidence="2 3">NCTC10295</strain>
    </source>
</reference>
<gene>
    <name evidence="2" type="ORF">NCTC10295_02254</name>
</gene>
<dbReference type="InterPro" id="IPR050931">
    <property type="entry name" value="Mito_Protein_Transport_Metaxin"/>
</dbReference>
<dbReference type="Proteomes" id="UP000254651">
    <property type="component" value="Unassembled WGS sequence"/>
</dbReference>
<protein>
    <recommendedName>
        <fullName evidence="1">GST N-terminal domain-containing protein</fullName>
    </recommendedName>
</protein>
<dbReference type="AlphaFoldDB" id="A0A378UJC5"/>
<dbReference type="Pfam" id="PF17171">
    <property type="entry name" value="GST_C_6"/>
    <property type="match status" value="1"/>
</dbReference>
<dbReference type="InterPro" id="IPR033468">
    <property type="entry name" value="Metaxin_GST"/>
</dbReference>
<name>A0A378UJC5_BERDE</name>
<dbReference type="CDD" id="cd03193">
    <property type="entry name" value="GST_C_Metaxin"/>
    <property type="match status" value="1"/>
</dbReference>
<evidence type="ECO:0000313" key="2">
    <source>
        <dbReference type="EMBL" id="STZ77437.1"/>
    </source>
</evidence>
<evidence type="ECO:0000259" key="1">
    <source>
        <dbReference type="PROSITE" id="PS50404"/>
    </source>
</evidence>
<dbReference type="Gene3D" id="1.20.1050.10">
    <property type="match status" value="1"/>
</dbReference>
<dbReference type="InterPro" id="IPR036249">
    <property type="entry name" value="Thioredoxin-like_sf"/>
</dbReference>
<dbReference type="InterPro" id="IPR012336">
    <property type="entry name" value="Thioredoxin-like_fold"/>
</dbReference>
<dbReference type="PROSITE" id="PS50404">
    <property type="entry name" value="GST_NTER"/>
    <property type="match status" value="1"/>
</dbReference>
<dbReference type="InterPro" id="IPR040079">
    <property type="entry name" value="Glutathione_S-Trfase"/>
</dbReference>
<evidence type="ECO:0000313" key="3">
    <source>
        <dbReference type="Proteomes" id="UP000254651"/>
    </source>
</evidence>
<sequence>MLKLYTASGYPTAHGNVRSTSAFSWKAEALLILAGLPFEREYVTNIANMPKGKIPVLDDNGVIIPDSSHIQRYLTEKYGFDLDAHLSREQKAVGEAFRRLAEEHLHWVNNYAFFIDPAGKDWVMKSMLGGLPQEEADGFYQFLFDKLTGQLHAQGLGRHSREEIYDFGRADVDAVKDYLGDKDFLFGSEISSADLSVATIISVLLWSDIDTPLSQYARSQANLTAYAKRFDEKVFR</sequence>
<dbReference type="SUPFAM" id="SSF52833">
    <property type="entry name" value="Thioredoxin-like"/>
    <property type="match status" value="1"/>
</dbReference>
<dbReference type="SFLD" id="SFLDG01180">
    <property type="entry name" value="SUF1"/>
    <property type="match status" value="1"/>
</dbReference>
<dbReference type="InterPro" id="IPR036282">
    <property type="entry name" value="Glutathione-S-Trfase_C_sf"/>
</dbReference>
<dbReference type="PANTHER" id="PTHR12289">
    <property type="entry name" value="METAXIN RELATED"/>
    <property type="match status" value="1"/>
</dbReference>
<feature type="domain" description="GST N-terminal" evidence="1">
    <location>
        <begin position="1"/>
        <end position="82"/>
    </location>
</feature>
<dbReference type="Gene3D" id="3.40.30.10">
    <property type="entry name" value="Glutaredoxin"/>
    <property type="match status" value="1"/>
</dbReference>